<evidence type="ECO:0000313" key="4">
    <source>
        <dbReference type="Proteomes" id="UP000306378"/>
    </source>
</evidence>
<gene>
    <name evidence="3" type="ORF">FEK34_02970</name>
</gene>
<comment type="caution">
    <text evidence="3">The sequence shown here is derived from an EMBL/GenBank/DDBJ whole genome shotgun (WGS) entry which is preliminary data.</text>
</comment>
<dbReference type="EMBL" id="VBUT01000001">
    <property type="protein sequence ID" value="TLF82689.1"/>
    <property type="molecule type" value="Genomic_DNA"/>
</dbReference>
<dbReference type="SUPFAM" id="SSF56801">
    <property type="entry name" value="Acetyl-CoA synthetase-like"/>
    <property type="match status" value="1"/>
</dbReference>
<proteinExistence type="predicted"/>
<accession>A0A5R8P0H2</accession>
<organism evidence="3 4">
    <name type="scientific">Nocardia cyriacigeorgica</name>
    <dbReference type="NCBI Taxonomy" id="135487"/>
    <lineage>
        <taxon>Bacteria</taxon>
        <taxon>Bacillati</taxon>
        <taxon>Actinomycetota</taxon>
        <taxon>Actinomycetes</taxon>
        <taxon>Mycobacteriales</taxon>
        <taxon>Nocardiaceae</taxon>
        <taxon>Nocardia</taxon>
    </lineage>
</organism>
<dbReference type="GO" id="GO:0016405">
    <property type="term" value="F:CoA-ligase activity"/>
    <property type="evidence" value="ECO:0007669"/>
    <property type="project" value="TreeGrafter"/>
</dbReference>
<dbReference type="Gene3D" id="3.40.50.12780">
    <property type="entry name" value="N-terminal domain of ligase-like"/>
    <property type="match status" value="1"/>
</dbReference>
<feature type="domain" description="AMP-dependent synthetase/ligase" evidence="2">
    <location>
        <begin position="14"/>
        <end position="120"/>
    </location>
</feature>
<feature type="region of interest" description="Disordered" evidence="1">
    <location>
        <begin position="323"/>
        <end position="342"/>
    </location>
</feature>
<reference evidence="3 4" key="1">
    <citation type="submission" date="2019-05" db="EMBL/GenBank/DDBJ databases">
        <title>Genomes sequences of two Nocardia cyriacigeorgica environmental isolates, type strains Nocardia asteroides ATCC 19247 and Nocardia cyriacigeorgica DSM 44484.</title>
        <authorList>
            <person name="Vautrin F."/>
            <person name="Bergeron E."/>
            <person name="Dubost A."/>
            <person name="Abrouk D."/>
            <person name="Rodriguez Nava V."/>
            <person name="Pujic P."/>
        </authorList>
    </citation>
    <scope>NUCLEOTIDE SEQUENCE [LARGE SCALE GENOMIC DNA]</scope>
    <source>
        <strain evidence="3 4">EML 446</strain>
    </source>
</reference>
<dbReference type="InterPro" id="IPR042099">
    <property type="entry name" value="ANL_N_sf"/>
</dbReference>
<dbReference type="RefSeq" id="WP_138446273.1">
    <property type="nucleotide sequence ID" value="NZ_VBUT01000001.1"/>
</dbReference>
<dbReference type="Proteomes" id="UP000306378">
    <property type="component" value="Unassembled WGS sequence"/>
</dbReference>
<protein>
    <recommendedName>
        <fullName evidence="2">AMP-dependent synthetase/ligase domain-containing protein</fullName>
    </recommendedName>
</protein>
<feature type="compositionally biased region" description="Basic and acidic residues" evidence="1">
    <location>
        <begin position="330"/>
        <end position="342"/>
    </location>
</feature>
<dbReference type="AlphaFoldDB" id="A0A5R8P0H2"/>
<feature type="domain" description="AMP-dependent synthetase/ligase" evidence="2">
    <location>
        <begin position="207"/>
        <end position="329"/>
    </location>
</feature>
<evidence type="ECO:0000313" key="3">
    <source>
        <dbReference type="EMBL" id="TLF82689.1"/>
    </source>
</evidence>
<dbReference type="Pfam" id="PF00501">
    <property type="entry name" value="AMP-binding"/>
    <property type="match status" value="2"/>
</dbReference>
<name>A0A5R8P0H2_9NOCA</name>
<sequence>MTQESAEVLGLWNIAAVQPERIALIAPSGREVSYRELAGLADRYAGGLRALGLRPGDAVVSLLPNCVEAVAFSFAAAQSGLYLVTVDWHLAVPDIAHMLIDSETKAFVAGRRFAESARLAADAASLPVAARFSVGEIEGFKSVAWLGAAGIRRPGDRTAGAALRSDSSTVAPHLGVRSALAGDDHGVVAPHTAGFFGLFGLAPHGAHVHLAGLPLYRFEALDFLTVSVQLGHRVVLMDGWDAAEALRLIERHRVTHSRLSPALFDRLLALPEAIRSRYDLSSLRRIVHGPEPCSPELEQRMAAWWGPVFTDYRSATEGGPIAGAALTDDAADRDRHSDLIPG</sequence>
<dbReference type="PANTHER" id="PTHR24096:SF323">
    <property type="entry name" value="BLR3536 PROTEIN"/>
    <property type="match status" value="1"/>
</dbReference>
<dbReference type="PANTHER" id="PTHR24096">
    <property type="entry name" value="LONG-CHAIN-FATTY-ACID--COA LIGASE"/>
    <property type="match status" value="1"/>
</dbReference>
<dbReference type="InterPro" id="IPR000873">
    <property type="entry name" value="AMP-dep_synth/lig_dom"/>
</dbReference>
<evidence type="ECO:0000259" key="2">
    <source>
        <dbReference type="Pfam" id="PF00501"/>
    </source>
</evidence>
<dbReference type="Gene3D" id="3.40.50.980">
    <property type="match status" value="1"/>
</dbReference>
<evidence type="ECO:0000256" key="1">
    <source>
        <dbReference type="SAM" id="MobiDB-lite"/>
    </source>
</evidence>